<gene>
    <name evidence="1" type="ORF">GCM10023196_028100</name>
</gene>
<protein>
    <recommendedName>
        <fullName evidence="3">DUF1579 domain-containing protein</fullName>
    </recommendedName>
</protein>
<reference evidence="2" key="1">
    <citation type="journal article" date="2019" name="Int. J. Syst. Evol. Microbiol.">
        <title>The Global Catalogue of Microorganisms (GCM) 10K type strain sequencing project: providing services to taxonomists for standard genome sequencing and annotation.</title>
        <authorList>
            <consortium name="The Broad Institute Genomics Platform"/>
            <consortium name="The Broad Institute Genome Sequencing Center for Infectious Disease"/>
            <person name="Wu L."/>
            <person name="Ma J."/>
        </authorList>
    </citation>
    <scope>NUCLEOTIDE SEQUENCE [LARGE SCALE GENOMIC DNA]</scope>
    <source>
        <strain evidence="2">JCM 17939</strain>
    </source>
</reference>
<evidence type="ECO:0000313" key="1">
    <source>
        <dbReference type="EMBL" id="GAA4625131.1"/>
    </source>
</evidence>
<proteinExistence type="predicted"/>
<organism evidence="1 2">
    <name type="scientific">Actinoallomurus vinaceus</name>
    <dbReference type="NCBI Taxonomy" id="1080074"/>
    <lineage>
        <taxon>Bacteria</taxon>
        <taxon>Bacillati</taxon>
        <taxon>Actinomycetota</taxon>
        <taxon>Actinomycetes</taxon>
        <taxon>Streptosporangiales</taxon>
        <taxon>Thermomonosporaceae</taxon>
        <taxon>Actinoallomurus</taxon>
    </lineage>
</organism>
<name>A0ABP8U9I0_9ACTN</name>
<dbReference type="EMBL" id="BAABHK010000003">
    <property type="protein sequence ID" value="GAA4625131.1"/>
    <property type="molecule type" value="Genomic_DNA"/>
</dbReference>
<keyword evidence="2" id="KW-1185">Reference proteome</keyword>
<accession>A0ABP8U9I0</accession>
<evidence type="ECO:0000313" key="2">
    <source>
        <dbReference type="Proteomes" id="UP001501442"/>
    </source>
</evidence>
<sequence>MGGFQSEIPRFVQAKGACSAKCSAPVADGAKPGTMHSVNETTQLNLDGRRFAMVSSTASRVDPDAPTRFDYREEDGVIWGGYEGDTVLHGRFVGVRRQDEIELSYVHLTMDGESPVAGRSTSRIELLPDGRLRLVEEFTFDGDDTPQVSVCEELPA</sequence>
<comment type="caution">
    <text evidence="1">The sequence shown here is derived from an EMBL/GenBank/DDBJ whole genome shotgun (WGS) entry which is preliminary data.</text>
</comment>
<dbReference type="InterPro" id="IPR058595">
    <property type="entry name" value="Avidin-like"/>
</dbReference>
<dbReference type="Pfam" id="PF26421">
    <property type="entry name" value="Avidin_like"/>
    <property type="match status" value="1"/>
</dbReference>
<evidence type="ECO:0008006" key="3">
    <source>
        <dbReference type="Google" id="ProtNLM"/>
    </source>
</evidence>
<dbReference type="Proteomes" id="UP001501442">
    <property type="component" value="Unassembled WGS sequence"/>
</dbReference>